<feature type="compositionally biased region" description="Low complexity" evidence="1">
    <location>
        <begin position="20"/>
        <end position="36"/>
    </location>
</feature>
<gene>
    <name evidence="2" type="ORF">GV829_04610</name>
</gene>
<proteinExistence type="predicted"/>
<sequence>MMAKTTTEAPASEGLGGPGLTDLATDPAAAPSTDPAPVDEPTPLETAVAAADAAPADPAADPAVASAEAEAEAKGAADEAAKAKGFANAQAEADAKAAAETGDKKAAKPRQRKPKAPVAADLPELADWLASGHGELSIGFGDVAAPAASMPSTPVAGMTRRGGRFVTDGAVVPRTARLPGALSVTHAWLIDGTTPIARCELGAAMTLQPNVQVEFKAGSLAFS</sequence>
<feature type="region of interest" description="Disordered" evidence="1">
    <location>
        <begin position="1"/>
        <end position="76"/>
    </location>
</feature>
<feature type="region of interest" description="Disordered" evidence="1">
    <location>
        <begin position="94"/>
        <end position="119"/>
    </location>
</feature>
<keyword evidence="3" id="KW-1185">Reference proteome</keyword>
<dbReference type="RefSeq" id="WP_169944293.1">
    <property type="nucleotide sequence ID" value="NZ_CP053015.1"/>
</dbReference>
<evidence type="ECO:0000313" key="2">
    <source>
        <dbReference type="EMBL" id="QJQ31817.1"/>
    </source>
</evidence>
<evidence type="ECO:0000256" key="1">
    <source>
        <dbReference type="SAM" id="MobiDB-lite"/>
    </source>
</evidence>
<dbReference type="KEGG" id="slan:GV829_04610"/>
<name>A0A6M4ARY9_9SPHN</name>
<dbReference type="EMBL" id="CP053015">
    <property type="protein sequence ID" value="QJQ31817.1"/>
    <property type="molecule type" value="Genomic_DNA"/>
</dbReference>
<reference evidence="2 3" key="1">
    <citation type="submission" date="2020-01" db="EMBL/GenBank/DDBJ databases">
        <title>Sphingomonas sp. strain CSW-10.</title>
        <authorList>
            <person name="Chen W.-M."/>
        </authorList>
    </citation>
    <scope>NUCLEOTIDE SEQUENCE [LARGE SCALE GENOMIC DNA]</scope>
    <source>
        <strain evidence="2 3">CSW-10</strain>
    </source>
</reference>
<evidence type="ECO:0000313" key="3">
    <source>
        <dbReference type="Proteomes" id="UP000503018"/>
    </source>
</evidence>
<protein>
    <submittedName>
        <fullName evidence="2">Uncharacterized protein</fullName>
    </submittedName>
</protein>
<organism evidence="2 3">
    <name type="scientific">Sphingomonas lacunae</name>
    <dbReference type="NCBI Taxonomy" id="2698828"/>
    <lineage>
        <taxon>Bacteria</taxon>
        <taxon>Pseudomonadati</taxon>
        <taxon>Pseudomonadota</taxon>
        <taxon>Alphaproteobacteria</taxon>
        <taxon>Sphingomonadales</taxon>
        <taxon>Sphingomonadaceae</taxon>
        <taxon>Sphingomonas</taxon>
    </lineage>
</organism>
<dbReference type="Proteomes" id="UP000503018">
    <property type="component" value="Chromosome"/>
</dbReference>
<dbReference type="AlphaFoldDB" id="A0A6M4ARY9"/>
<feature type="compositionally biased region" description="Low complexity" evidence="1">
    <location>
        <begin position="47"/>
        <end position="68"/>
    </location>
</feature>
<accession>A0A6M4ARY9</accession>
<feature type="compositionally biased region" description="Basic and acidic residues" evidence="1">
    <location>
        <begin position="94"/>
        <end position="106"/>
    </location>
</feature>